<dbReference type="RefSeq" id="WP_260976906.1">
    <property type="nucleotide sequence ID" value="NZ_JAOANI010000022.1"/>
</dbReference>
<organism evidence="1 2">
    <name type="scientific">Thalassolituus pacificus</name>
    <dbReference type="NCBI Taxonomy" id="2975440"/>
    <lineage>
        <taxon>Bacteria</taxon>
        <taxon>Pseudomonadati</taxon>
        <taxon>Pseudomonadota</taxon>
        <taxon>Gammaproteobacteria</taxon>
        <taxon>Oceanospirillales</taxon>
        <taxon>Oceanospirillaceae</taxon>
        <taxon>Thalassolituus</taxon>
    </lineage>
</organism>
<gene>
    <name evidence="1" type="ORF">NYR02_13645</name>
</gene>
<dbReference type="InterPro" id="IPR038056">
    <property type="entry name" value="YjbR-like_sf"/>
</dbReference>
<dbReference type="AlphaFoldDB" id="A0A9X2WH44"/>
<dbReference type="PANTHER" id="PTHR35145">
    <property type="entry name" value="CYTOPLASMIC PROTEIN-RELATED"/>
    <property type="match status" value="1"/>
</dbReference>
<reference evidence="1" key="1">
    <citation type="journal article" date="2022" name="Front. Microbiol.">
        <title>Genome-based taxonomic rearrangement of Oceanobacter-related bacteria including the description of Thalassolituus hydrocarbonoclasticus sp. nov. and Thalassolituus pacificus sp. nov. and emended description of the genus Thalassolituus.</title>
        <authorList>
            <person name="Dong C."/>
            <person name="Wei L."/>
            <person name="Wang J."/>
            <person name="Lai Q."/>
            <person name="Huang Z."/>
            <person name="Shao Z."/>
        </authorList>
    </citation>
    <scope>NUCLEOTIDE SEQUENCE</scope>
    <source>
        <strain evidence="1">59MF3M-4</strain>
    </source>
</reference>
<dbReference type="Proteomes" id="UP001147830">
    <property type="component" value="Unassembled WGS sequence"/>
</dbReference>
<evidence type="ECO:0000313" key="1">
    <source>
        <dbReference type="EMBL" id="MCT7360059.1"/>
    </source>
</evidence>
<comment type="caution">
    <text evidence="1">The sequence shown here is derived from an EMBL/GenBank/DDBJ whole genome shotgun (WGS) entry which is preliminary data.</text>
</comment>
<dbReference type="Gene3D" id="3.90.1150.30">
    <property type="match status" value="1"/>
</dbReference>
<dbReference type="Pfam" id="PF04237">
    <property type="entry name" value="YjbR"/>
    <property type="match status" value="1"/>
</dbReference>
<protein>
    <submittedName>
        <fullName evidence="1">MmcQ/YjbR family DNA-binding protein</fullName>
    </submittedName>
</protein>
<dbReference type="EMBL" id="JAOANI010000022">
    <property type="protein sequence ID" value="MCT7360059.1"/>
    <property type="molecule type" value="Genomic_DNA"/>
</dbReference>
<proteinExistence type="predicted"/>
<dbReference type="InterPro" id="IPR007351">
    <property type="entry name" value="YjbR"/>
</dbReference>
<name>A0A9X2WH44_9GAMM</name>
<keyword evidence="1" id="KW-0238">DNA-binding</keyword>
<dbReference type="SUPFAM" id="SSF142906">
    <property type="entry name" value="YjbR-like"/>
    <property type="match status" value="1"/>
</dbReference>
<accession>A0A9X2WH44</accession>
<dbReference type="InterPro" id="IPR058532">
    <property type="entry name" value="YjbR/MT2646/Rv2570-like"/>
</dbReference>
<dbReference type="GO" id="GO:0003677">
    <property type="term" value="F:DNA binding"/>
    <property type="evidence" value="ECO:0007669"/>
    <property type="project" value="UniProtKB-KW"/>
</dbReference>
<evidence type="ECO:0000313" key="2">
    <source>
        <dbReference type="Proteomes" id="UP001147830"/>
    </source>
</evidence>
<keyword evidence="2" id="KW-1185">Reference proteome</keyword>
<sequence length="127" mass="14873">MNFQTLRTYLLSKPEALEDFPFGPDAYVYKVQDKMFALLYEKDGKARINLKCDPQQAVELRDVFSAVIAGYHMNKTHWNTVLLDGDVPDGELERMVDHSYRLIFQKLTRAQKRYLSTRYSDKELCAE</sequence>
<dbReference type="PANTHER" id="PTHR35145:SF1">
    <property type="entry name" value="CYTOPLASMIC PROTEIN"/>
    <property type="match status" value="1"/>
</dbReference>
<reference evidence="1" key="2">
    <citation type="submission" date="2022-08" db="EMBL/GenBank/DDBJ databases">
        <authorList>
            <person name="Dong C."/>
        </authorList>
    </citation>
    <scope>NUCLEOTIDE SEQUENCE</scope>
    <source>
        <strain evidence="1">59MF3M-4</strain>
    </source>
</reference>